<feature type="compositionally biased region" description="Polar residues" evidence="1">
    <location>
        <begin position="188"/>
        <end position="199"/>
    </location>
</feature>
<feature type="compositionally biased region" description="Basic and acidic residues" evidence="1">
    <location>
        <begin position="247"/>
        <end position="257"/>
    </location>
</feature>
<feature type="compositionally biased region" description="Basic and acidic residues" evidence="1">
    <location>
        <begin position="277"/>
        <end position="292"/>
    </location>
</feature>
<evidence type="ECO:0000313" key="3">
    <source>
        <dbReference type="Proteomes" id="UP001151760"/>
    </source>
</evidence>
<accession>A0ABQ5C2C3</accession>
<protein>
    <submittedName>
        <fullName evidence="2">Uncharacterized protein</fullName>
    </submittedName>
</protein>
<dbReference type="Proteomes" id="UP001151760">
    <property type="component" value="Unassembled WGS sequence"/>
</dbReference>
<dbReference type="EMBL" id="BQNB010013701">
    <property type="protein sequence ID" value="GJT19239.1"/>
    <property type="molecule type" value="Genomic_DNA"/>
</dbReference>
<feature type="region of interest" description="Disordered" evidence="1">
    <location>
        <begin position="473"/>
        <end position="601"/>
    </location>
</feature>
<comment type="caution">
    <text evidence="2">The sequence shown here is derived from an EMBL/GenBank/DDBJ whole genome shotgun (WGS) entry which is preliminary data.</text>
</comment>
<organism evidence="2 3">
    <name type="scientific">Tanacetum coccineum</name>
    <dbReference type="NCBI Taxonomy" id="301880"/>
    <lineage>
        <taxon>Eukaryota</taxon>
        <taxon>Viridiplantae</taxon>
        <taxon>Streptophyta</taxon>
        <taxon>Embryophyta</taxon>
        <taxon>Tracheophyta</taxon>
        <taxon>Spermatophyta</taxon>
        <taxon>Magnoliopsida</taxon>
        <taxon>eudicotyledons</taxon>
        <taxon>Gunneridae</taxon>
        <taxon>Pentapetalae</taxon>
        <taxon>asterids</taxon>
        <taxon>campanulids</taxon>
        <taxon>Asterales</taxon>
        <taxon>Asteraceae</taxon>
        <taxon>Asteroideae</taxon>
        <taxon>Anthemideae</taxon>
        <taxon>Anthemidinae</taxon>
        <taxon>Tanacetum</taxon>
    </lineage>
</organism>
<name>A0ABQ5C2C3_9ASTR</name>
<proteinExistence type="predicted"/>
<feature type="region of interest" description="Disordered" evidence="1">
    <location>
        <begin position="129"/>
        <end position="300"/>
    </location>
</feature>
<sequence>MHNNIMAAGSKERPPMPGPGRYSQWHSPVEAAENILPVAAHEEQRRMWTAIGRLTTWESLERTKISASAKPRHMIAPSSSRYSSNDMVPHNHLLEEAKKRPWNTQRIPRNFSDSQTFCLLDGKSISSTEATEEEAARQVHATHVRIKTKSEPEPTKKKTSSRSTRGVVIQDPPNTMQALKESKKTSRRQLGTRGSNEGTGVSPGVLDESTVVPATSSEGNESEYSEEDQGDNEEVNWIDSDEDEEKKDDTDDDKSIDLEMTDDENGDEENTNSAKTDAGKTEEVKDNAKKAELPPTSSSLSVSLGFGDQFLKLSSNTSLVSTVKDTTDAEINSLLDIKIQSEVPHIQSPSVLTVPISVISKPVVLIPILVTPLVDSATTLLTPSSVSTIPPKSASEILKIKKEQDEKQKMPRYTIKSTDKAALKEYDQKRTLYQTMHENKSFNRNPANHRLYYALMEALIEDKNTMDKGVANTVKDNKRKHDDDDDDEDPLAGPNQGKKTKRQRTKESESSKKPSTIKETPKGKAPLKGSKTGKSASTKEPIKEPIAKVVMDDAVNTVGKDVVRDDDQPQDNSEPKTDKTPNPEWFKQPPRPPTPDPEWNKHQVVLGQPEQPWFNQMVSSTKDPLTFNDLIATPIDFSKYALNRLKIDNLTQDLLVGPAYNMLKDTCTNNIQLKYNSQECHLGHLTVVVDYFFNNDLEYLKTSDPEKTYTTSILKTKAAQYEIVGIEDMVPTLWSTIKHAYDKDAAKGSSIGAKGVSFEVVVKRTDRQLYKFKESDFVYLHLNGIEDMLILVVQHKLFHLNESNIIDFIVALRMFTSILIIKRRCYTPPRRKREV</sequence>
<feature type="region of interest" description="Disordered" evidence="1">
    <location>
        <begin position="1"/>
        <end position="22"/>
    </location>
</feature>
<gene>
    <name evidence="2" type="ORF">Tco_0877945</name>
</gene>
<reference evidence="2" key="2">
    <citation type="submission" date="2022-01" db="EMBL/GenBank/DDBJ databases">
        <authorList>
            <person name="Yamashiro T."/>
            <person name="Shiraishi A."/>
            <person name="Satake H."/>
            <person name="Nakayama K."/>
        </authorList>
    </citation>
    <scope>NUCLEOTIDE SEQUENCE</scope>
</reference>
<keyword evidence="3" id="KW-1185">Reference proteome</keyword>
<feature type="compositionally biased region" description="Basic and acidic residues" evidence="1">
    <location>
        <begin position="561"/>
        <end position="581"/>
    </location>
</feature>
<reference evidence="2" key="1">
    <citation type="journal article" date="2022" name="Int. J. Mol. Sci.">
        <title>Draft Genome of Tanacetum Coccineum: Genomic Comparison of Closely Related Tanacetum-Family Plants.</title>
        <authorList>
            <person name="Yamashiro T."/>
            <person name="Shiraishi A."/>
            <person name="Nakayama K."/>
            <person name="Satake H."/>
        </authorList>
    </citation>
    <scope>NUCLEOTIDE SEQUENCE</scope>
</reference>
<feature type="compositionally biased region" description="Low complexity" evidence="1">
    <location>
        <begin position="528"/>
        <end position="539"/>
    </location>
</feature>
<feature type="compositionally biased region" description="Acidic residues" evidence="1">
    <location>
        <begin position="258"/>
        <end position="270"/>
    </location>
</feature>
<evidence type="ECO:0000313" key="2">
    <source>
        <dbReference type="EMBL" id="GJT19239.1"/>
    </source>
</evidence>
<evidence type="ECO:0000256" key="1">
    <source>
        <dbReference type="SAM" id="MobiDB-lite"/>
    </source>
</evidence>
<feature type="compositionally biased region" description="Acidic residues" evidence="1">
    <location>
        <begin position="220"/>
        <end position="246"/>
    </location>
</feature>